<dbReference type="Gene3D" id="3.30.930.10">
    <property type="entry name" value="Bira Bifunctional Protein, Domain 2"/>
    <property type="match status" value="1"/>
</dbReference>
<keyword evidence="9" id="KW-0030">Aminoacyl-tRNA synthetase</keyword>
<evidence type="ECO:0000256" key="9">
    <source>
        <dbReference type="ARBA" id="ARBA00023146"/>
    </source>
</evidence>
<dbReference type="AlphaFoldDB" id="A0A2I0VD76"/>
<dbReference type="CDD" id="cd00771">
    <property type="entry name" value="ThrRS_core"/>
    <property type="match status" value="1"/>
</dbReference>
<dbReference type="SUPFAM" id="SSF55681">
    <property type="entry name" value="Class II aaRS and biotin synthetases"/>
    <property type="match status" value="1"/>
</dbReference>
<evidence type="ECO:0000256" key="4">
    <source>
        <dbReference type="ARBA" id="ARBA00022723"/>
    </source>
</evidence>
<protein>
    <recommendedName>
        <fullName evidence="2">threonine--tRNA ligase</fullName>
        <ecNumber evidence="2">6.1.1.3</ecNumber>
    </recommendedName>
    <alternativeName>
        <fullName evidence="10">Threonyl-tRNA synthetase</fullName>
    </alternativeName>
</protein>
<keyword evidence="8" id="KW-0648">Protein biosynthesis</keyword>
<dbReference type="GO" id="GO:0046872">
    <property type="term" value="F:metal ion binding"/>
    <property type="evidence" value="ECO:0007669"/>
    <property type="project" value="UniProtKB-KW"/>
</dbReference>
<evidence type="ECO:0000256" key="8">
    <source>
        <dbReference type="ARBA" id="ARBA00022917"/>
    </source>
</evidence>
<dbReference type="EMBL" id="KZ503795">
    <property type="protein sequence ID" value="PKU61369.1"/>
    <property type="molecule type" value="Genomic_DNA"/>
</dbReference>
<evidence type="ECO:0000256" key="7">
    <source>
        <dbReference type="ARBA" id="ARBA00022840"/>
    </source>
</evidence>
<evidence type="ECO:0000256" key="5">
    <source>
        <dbReference type="ARBA" id="ARBA00022741"/>
    </source>
</evidence>
<dbReference type="FunFam" id="3.40.50.800:FF:000001">
    <property type="entry name" value="Threonine--tRNA ligase"/>
    <property type="match status" value="1"/>
</dbReference>
<evidence type="ECO:0000256" key="3">
    <source>
        <dbReference type="ARBA" id="ARBA00022598"/>
    </source>
</evidence>
<dbReference type="Gene3D" id="3.30.980.10">
    <property type="entry name" value="Threonyl-trna Synthetase, Chain A, domain 2"/>
    <property type="match status" value="1"/>
</dbReference>
<dbReference type="SUPFAM" id="SSF55186">
    <property type="entry name" value="ThrRS/AlaRS common domain"/>
    <property type="match status" value="1"/>
</dbReference>
<dbReference type="GO" id="GO:0005524">
    <property type="term" value="F:ATP binding"/>
    <property type="evidence" value="ECO:0007669"/>
    <property type="project" value="UniProtKB-KW"/>
</dbReference>
<evidence type="ECO:0000256" key="6">
    <source>
        <dbReference type="ARBA" id="ARBA00022833"/>
    </source>
</evidence>
<dbReference type="InterPro" id="IPR045864">
    <property type="entry name" value="aa-tRNA-synth_II/BPL/LPL"/>
</dbReference>
<dbReference type="Pfam" id="PF07973">
    <property type="entry name" value="tRNA_SAD"/>
    <property type="match status" value="1"/>
</dbReference>
<dbReference type="SMART" id="SM00863">
    <property type="entry name" value="tRNA_SAD"/>
    <property type="match status" value="1"/>
</dbReference>
<dbReference type="InterPro" id="IPR012947">
    <property type="entry name" value="tRNA_SAD"/>
</dbReference>
<dbReference type="InterPro" id="IPR006195">
    <property type="entry name" value="aa-tRNA-synth_II"/>
</dbReference>
<dbReference type="Proteomes" id="UP000233837">
    <property type="component" value="Unassembled WGS sequence"/>
</dbReference>
<keyword evidence="7" id="KW-0067">ATP-binding</keyword>
<evidence type="ECO:0000256" key="10">
    <source>
        <dbReference type="ARBA" id="ARBA00031900"/>
    </source>
</evidence>
<dbReference type="GO" id="GO:0009570">
    <property type="term" value="C:chloroplast stroma"/>
    <property type="evidence" value="ECO:0007669"/>
    <property type="project" value="TreeGrafter"/>
</dbReference>
<dbReference type="InterPro" id="IPR047246">
    <property type="entry name" value="ThrRS_anticodon"/>
</dbReference>
<keyword evidence="6" id="KW-0862">Zinc</keyword>
<dbReference type="Gene3D" id="3.40.50.800">
    <property type="entry name" value="Anticodon-binding domain"/>
    <property type="match status" value="1"/>
</dbReference>
<comment type="similarity">
    <text evidence="1">Belongs to the class-II aminoacyl-tRNA synthetase family.</text>
</comment>
<dbReference type="Pfam" id="PF03129">
    <property type="entry name" value="HGTP_anticodon"/>
    <property type="match status" value="1"/>
</dbReference>
<dbReference type="PROSITE" id="PS50862">
    <property type="entry name" value="AA_TRNA_LIGASE_II"/>
    <property type="match status" value="1"/>
</dbReference>
<proteinExistence type="inferred from homology"/>
<gene>
    <name evidence="13" type="primary">THRRS</name>
    <name evidence="13" type="ORF">MA16_Dca017801</name>
</gene>
<dbReference type="SUPFAM" id="SSF52954">
    <property type="entry name" value="Class II aaRS ABD-related"/>
    <property type="match status" value="1"/>
</dbReference>
<evidence type="ECO:0000259" key="12">
    <source>
        <dbReference type="PROSITE" id="PS50862"/>
    </source>
</evidence>
<reference evidence="13 14" key="2">
    <citation type="journal article" date="2017" name="Nature">
        <title>The Apostasia genome and the evolution of orchids.</title>
        <authorList>
            <person name="Zhang G.Q."/>
            <person name="Liu K.W."/>
            <person name="Li Z."/>
            <person name="Lohaus R."/>
            <person name="Hsiao Y.Y."/>
            <person name="Niu S.C."/>
            <person name="Wang J.Y."/>
            <person name="Lin Y.C."/>
            <person name="Xu Q."/>
            <person name="Chen L.J."/>
            <person name="Yoshida K."/>
            <person name="Fujiwara S."/>
            <person name="Wang Z.W."/>
            <person name="Zhang Y.Q."/>
            <person name="Mitsuda N."/>
            <person name="Wang M."/>
            <person name="Liu G.H."/>
            <person name="Pecoraro L."/>
            <person name="Huang H.X."/>
            <person name="Xiao X.J."/>
            <person name="Lin M."/>
            <person name="Wu X.Y."/>
            <person name="Wu W.L."/>
            <person name="Chen Y.Y."/>
            <person name="Chang S.B."/>
            <person name="Sakamoto S."/>
            <person name="Ohme-Takagi M."/>
            <person name="Yagi M."/>
            <person name="Zeng S.J."/>
            <person name="Shen C.Y."/>
            <person name="Yeh C.M."/>
            <person name="Luo Y.B."/>
            <person name="Tsai W.C."/>
            <person name="Van de Peer Y."/>
            <person name="Liu Z.J."/>
        </authorList>
    </citation>
    <scope>NUCLEOTIDE SEQUENCE [LARGE SCALE GENOMIC DNA]</scope>
    <source>
        <tissue evidence="13">The whole plant</tissue>
    </source>
</reference>
<sequence>MVTVSTSLLFTGPKTLAFQHSGGFIHADSRRSIATATSRVTPRKSNSSLSFFASAMAAAPQAPVDTEEKKESDKFIEEMVVLPTNESSEKLLCIRHTCAHVMAMAVQKLFPNSKVTIGPWIDNGFYYDFDMEPLTDRDLKRIKKEMDRIIKRNLPLLKEEVSREEAQNRISAINEPYKLEILESIKQDSITIYHIGNEWWDLCAGPHVDSTGYINAKAVELESVAGAYWRGDERRQMLQRIYGTAWETEEQLKAYLKFKEEAKRRDHRRLGQDLDLFSIQEDAGGGLVFWHPKGAIVRHIIEDSWKKIHLHHGYELLYTPHVAKADLWRVSGHLDFYKENMYDQMNIEDELYQLRPMNCPYHILVYKHKLHSYRDFPIRVAELGTVYRYELSGSLHGLFRVRGFTQDDAHIFCLDDQIKDEIRGVLDLTQEILLQFGFRKYEINLSTRPEKFVGSDDIWEKATIALREALSDKGWDYQVDEGGGAFYGPKIDLKIEDALGRKWQCSTVQVDFNLPQRFDITYVDSNAEKRRPILIHRAILGSLERFFGVLIEHYAGDFPLWISPIQARLLPVTDSEVNYCKKVVSDLKSAGIRAELSHGERLPKLIRNAEKQKIPLMAVVGPKEVESQTVTVRSRYSGELGTMTVDEFIARVRSAVERKTCCNPLLALSSSEYWQNPRRKRRSRNRSQTQLPPTMQRLLTAPRRILRLRRGTGKSSRVADESSVNGNREFDGYNHREGEAWRGAPVSVLVAVLRIPLIAVSCLCQAGGDELRVSTELPMSAGEINHLMVYDSRPYAIYV</sequence>
<keyword evidence="14" id="KW-1185">Reference proteome</keyword>
<dbReference type="InterPro" id="IPR036621">
    <property type="entry name" value="Anticodon-bd_dom_sf"/>
</dbReference>
<keyword evidence="4" id="KW-0479">Metal-binding</keyword>
<name>A0A2I0VD76_9ASPA</name>
<dbReference type="CDD" id="cd00860">
    <property type="entry name" value="ThrRS_anticodon"/>
    <property type="match status" value="1"/>
</dbReference>
<dbReference type="PANTHER" id="PTHR11451:SF44">
    <property type="entry name" value="THREONINE--TRNA LIGASE, CHLOROPLASTIC_MITOCHONDRIAL 2"/>
    <property type="match status" value="1"/>
</dbReference>
<evidence type="ECO:0000256" key="11">
    <source>
        <dbReference type="ARBA" id="ARBA00049515"/>
    </source>
</evidence>
<organism evidence="13 14">
    <name type="scientific">Dendrobium catenatum</name>
    <dbReference type="NCBI Taxonomy" id="906689"/>
    <lineage>
        <taxon>Eukaryota</taxon>
        <taxon>Viridiplantae</taxon>
        <taxon>Streptophyta</taxon>
        <taxon>Embryophyta</taxon>
        <taxon>Tracheophyta</taxon>
        <taxon>Spermatophyta</taxon>
        <taxon>Magnoliopsida</taxon>
        <taxon>Liliopsida</taxon>
        <taxon>Asparagales</taxon>
        <taxon>Orchidaceae</taxon>
        <taxon>Epidendroideae</taxon>
        <taxon>Malaxideae</taxon>
        <taxon>Dendrobiinae</taxon>
        <taxon>Dendrobium</taxon>
    </lineage>
</organism>
<dbReference type="InterPro" id="IPR002320">
    <property type="entry name" value="Thr-tRNA-ligase_IIa"/>
</dbReference>
<dbReference type="PRINTS" id="PR01047">
    <property type="entry name" value="TRNASYNTHTHR"/>
</dbReference>
<dbReference type="GO" id="GO:0004829">
    <property type="term" value="F:threonine-tRNA ligase activity"/>
    <property type="evidence" value="ECO:0007669"/>
    <property type="project" value="UniProtKB-EC"/>
</dbReference>
<evidence type="ECO:0000313" key="13">
    <source>
        <dbReference type="EMBL" id="PKU61369.1"/>
    </source>
</evidence>
<reference evidence="13 14" key="1">
    <citation type="journal article" date="2016" name="Sci. Rep.">
        <title>The Dendrobium catenatum Lindl. genome sequence provides insights into polysaccharide synthase, floral development and adaptive evolution.</title>
        <authorList>
            <person name="Zhang G.Q."/>
            <person name="Xu Q."/>
            <person name="Bian C."/>
            <person name="Tsai W.C."/>
            <person name="Yeh C.M."/>
            <person name="Liu K.W."/>
            <person name="Yoshida K."/>
            <person name="Zhang L.S."/>
            <person name="Chang S.B."/>
            <person name="Chen F."/>
            <person name="Shi Y."/>
            <person name="Su Y.Y."/>
            <person name="Zhang Y.Q."/>
            <person name="Chen L.J."/>
            <person name="Yin Y."/>
            <person name="Lin M."/>
            <person name="Huang H."/>
            <person name="Deng H."/>
            <person name="Wang Z.W."/>
            <person name="Zhu S.L."/>
            <person name="Zhao X."/>
            <person name="Deng C."/>
            <person name="Niu S.C."/>
            <person name="Huang J."/>
            <person name="Wang M."/>
            <person name="Liu G.H."/>
            <person name="Yang H.J."/>
            <person name="Xiao X.J."/>
            <person name="Hsiao Y.Y."/>
            <person name="Wu W.L."/>
            <person name="Chen Y.Y."/>
            <person name="Mitsuda N."/>
            <person name="Ohme-Takagi M."/>
            <person name="Luo Y.B."/>
            <person name="Van de Peer Y."/>
            <person name="Liu Z.J."/>
        </authorList>
    </citation>
    <scope>NUCLEOTIDE SEQUENCE [LARGE SCALE GENOMIC DNA]</scope>
    <source>
        <tissue evidence="13">The whole plant</tissue>
    </source>
</reference>
<dbReference type="Gene3D" id="3.30.54.20">
    <property type="match status" value="1"/>
</dbReference>
<evidence type="ECO:0000256" key="2">
    <source>
        <dbReference type="ARBA" id="ARBA00013163"/>
    </source>
</evidence>
<dbReference type="HAMAP" id="MF_00184">
    <property type="entry name" value="Thr_tRNA_synth"/>
    <property type="match status" value="1"/>
</dbReference>
<dbReference type="STRING" id="906689.A0A2I0VD76"/>
<evidence type="ECO:0000256" key="1">
    <source>
        <dbReference type="ARBA" id="ARBA00008226"/>
    </source>
</evidence>
<dbReference type="PANTHER" id="PTHR11451">
    <property type="entry name" value="THREONINE-TRNA LIGASE"/>
    <property type="match status" value="1"/>
</dbReference>
<feature type="domain" description="Aminoacyl-transfer RNA synthetases class-II family profile" evidence="12">
    <location>
        <begin position="266"/>
        <end position="571"/>
    </location>
</feature>
<keyword evidence="3 13" id="KW-0436">Ligase</keyword>
<dbReference type="FunFam" id="3.30.930.10:FF:000002">
    <property type="entry name" value="Threonine--tRNA ligase"/>
    <property type="match status" value="1"/>
</dbReference>
<dbReference type="InterPro" id="IPR033728">
    <property type="entry name" value="ThrRS_core"/>
</dbReference>
<dbReference type="EC" id="6.1.1.3" evidence="2"/>
<evidence type="ECO:0000313" key="14">
    <source>
        <dbReference type="Proteomes" id="UP000233837"/>
    </source>
</evidence>
<accession>A0A2I0VD76</accession>
<dbReference type="Pfam" id="PF00587">
    <property type="entry name" value="tRNA-synt_2b"/>
    <property type="match status" value="1"/>
</dbReference>
<dbReference type="NCBIfam" id="TIGR00418">
    <property type="entry name" value="thrS"/>
    <property type="match status" value="1"/>
</dbReference>
<comment type="catalytic activity">
    <reaction evidence="11">
        <text>tRNA(Thr) + L-threonine + ATP = L-threonyl-tRNA(Thr) + AMP + diphosphate + H(+)</text>
        <dbReference type="Rhea" id="RHEA:24624"/>
        <dbReference type="Rhea" id="RHEA-COMP:9670"/>
        <dbReference type="Rhea" id="RHEA-COMP:9704"/>
        <dbReference type="ChEBI" id="CHEBI:15378"/>
        <dbReference type="ChEBI" id="CHEBI:30616"/>
        <dbReference type="ChEBI" id="CHEBI:33019"/>
        <dbReference type="ChEBI" id="CHEBI:57926"/>
        <dbReference type="ChEBI" id="CHEBI:78442"/>
        <dbReference type="ChEBI" id="CHEBI:78534"/>
        <dbReference type="ChEBI" id="CHEBI:456215"/>
        <dbReference type="EC" id="6.1.1.3"/>
    </reaction>
</comment>
<dbReference type="GO" id="GO:0006435">
    <property type="term" value="P:threonyl-tRNA aminoacylation"/>
    <property type="evidence" value="ECO:0007669"/>
    <property type="project" value="InterPro"/>
</dbReference>
<dbReference type="InterPro" id="IPR018163">
    <property type="entry name" value="Thr/Ala-tRNA-synth_IIc_edit"/>
</dbReference>
<keyword evidence="5" id="KW-0547">Nucleotide-binding</keyword>
<dbReference type="InterPro" id="IPR002314">
    <property type="entry name" value="aa-tRNA-synt_IIb"/>
</dbReference>
<dbReference type="InterPro" id="IPR004154">
    <property type="entry name" value="Anticodon-bd"/>
</dbReference>
<dbReference type="FunFam" id="3.30.54.20:FF:000002">
    <property type="entry name" value="Threonine--tRNA ligase"/>
    <property type="match status" value="1"/>
</dbReference>